<dbReference type="PROSITE" id="PS50294">
    <property type="entry name" value="WD_REPEATS_REGION"/>
    <property type="match status" value="1"/>
</dbReference>
<dbReference type="InterPro" id="IPR001680">
    <property type="entry name" value="WD40_rpt"/>
</dbReference>
<dbReference type="Pfam" id="PF00041">
    <property type="entry name" value="fn3"/>
    <property type="match status" value="2"/>
</dbReference>
<accession>A0AAD3CYW7</accession>
<evidence type="ECO:0000259" key="7">
    <source>
        <dbReference type="PROSITE" id="PS51782"/>
    </source>
</evidence>
<keyword evidence="2" id="KW-0677">Repeat</keyword>
<protein>
    <submittedName>
        <fullName evidence="8">Uncharacterized protein</fullName>
    </submittedName>
</protein>
<dbReference type="PROSITE" id="PS51782">
    <property type="entry name" value="LYSM"/>
    <property type="match status" value="1"/>
</dbReference>
<feature type="domain" description="Fibronectin type-III" evidence="6">
    <location>
        <begin position="173"/>
        <end position="273"/>
    </location>
</feature>
<dbReference type="InterPro" id="IPR003961">
    <property type="entry name" value="FN3_dom"/>
</dbReference>
<dbReference type="EMBL" id="BLLK01000047">
    <property type="protein sequence ID" value="GFH54743.1"/>
    <property type="molecule type" value="Genomic_DNA"/>
</dbReference>
<name>A0AAD3CYW7_9STRA</name>
<feature type="compositionally biased region" description="Basic and acidic residues" evidence="5">
    <location>
        <begin position="414"/>
        <end position="427"/>
    </location>
</feature>
<dbReference type="Gene3D" id="3.10.350.10">
    <property type="entry name" value="LysM domain"/>
    <property type="match status" value="1"/>
</dbReference>
<dbReference type="SMART" id="SM00028">
    <property type="entry name" value="TPR"/>
    <property type="match status" value="3"/>
</dbReference>
<evidence type="ECO:0000313" key="9">
    <source>
        <dbReference type="Proteomes" id="UP001054902"/>
    </source>
</evidence>
<dbReference type="Pfam" id="PF13181">
    <property type="entry name" value="TPR_8"/>
    <property type="match status" value="1"/>
</dbReference>
<dbReference type="InterPro" id="IPR015943">
    <property type="entry name" value="WD40/YVTN_repeat-like_dom_sf"/>
</dbReference>
<reference evidence="8 9" key="1">
    <citation type="journal article" date="2021" name="Sci. Rep.">
        <title>The genome of the diatom Chaetoceros tenuissimus carries an ancient integrated fragment of an extant virus.</title>
        <authorList>
            <person name="Hongo Y."/>
            <person name="Kimura K."/>
            <person name="Takaki Y."/>
            <person name="Yoshida Y."/>
            <person name="Baba S."/>
            <person name="Kobayashi G."/>
            <person name="Nagasaki K."/>
            <person name="Hano T."/>
            <person name="Tomaru Y."/>
        </authorList>
    </citation>
    <scope>NUCLEOTIDE SEQUENCE [LARGE SCALE GENOMIC DNA]</scope>
    <source>
        <strain evidence="8 9">NIES-3715</strain>
    </source>
</reference>
<evidence type="ECO:0000256" key="1">
    <source>
        <dbReference type="ARBA" id="ARBA00022574"/>
    </source>
</evidence>
<dbReference type="SUPFAM" id="SSF48452">
    <property type="entry name" value="TPR-like"/>
    <property type="match status" value="1"/>
</dbReference>
<dbReference type="InterPro" id="IPR018392">
    <property type="entry name" value="LysM"/>
</dbReference>
<dbReference type="PANTHER" id="PTHR19848">
    <property type="entry name" value="WD40 REPEAT PROTEIN"/>
    <property type="match status" value="1"/>
</dbReference>
<organism evidence="8 9">
    <name type="scientific">Chaetoceros tenuissimus</name>
    <dbReference type="NCBI Taxonomy" id="426638"/>
    <lineage>
        <taxon>Eukaryota</taxon>
        <taxon>Sar</taxon>
        <taxon>Stramenopiles</taxon>
        <taxon>Ochrophyta</taxon>
        <taxon>Bacillariophyta</taxon>
        <taxon>Coscinodiscophyceae</taxon>
        <taxon>Chaetocerotophycidae</taxon>
        <taxon>Chaetocerotales</taxon>
        <taxon>Chaetocerotaceae</taxon>
        <taxon>Chaetoceros</taxon>
    </lineage>
</organism>
<keyword evidence="9" id="KW-1185">Reference proteome</keyword>
<feature type="repeat" description="WD" evidence="3">
    <location>
        <begin position="1163"/>
        <end position="1193"/>
    </location>
</feature>
<dbReference type="InterPro" id="IPR036116">
    <property type="entry name" value="FN3_sf"/>
</dbReference>
<dbReference type="SUPFAM" id="SSF49265">
    <property type="entry name" value="Fibronectin type III"/>
    <property type="match status" value="1"/>
</dbReference>
<dbReference type="InterPro" id="IPR011990">
    <property type="entry name" value="TPR-like_helical_dom_sf"/>
</dbReference>
<dbReference type="SUPFAM" id="SSF50978">
    <property type="entry name" value="WD40 repeat-like"/>
    <property type="match status" value="1"/>
</dbReference>
<evidence type="ECO:0000256" key="2">
    <source>
        <dbReference type="ARBA" id="ARBA00022737"/>
    </source>
</evidence>
<feature type="domain" description="Fibronectin type-III" evidence="6">
    <location>
        <begin position="278"/>
        <end position="388"/>
    </location>
</feature>
<feature type="repeat" description="WD" evidence="3">
    <location>
        <begin position="1082"/>
        <end position="1113"/>
    </location>
</feature>
<evidence type="ECO:0000256" key="4">
    <source>
        <dbReference type="SAM" id="Coils"/>
    </source>
</evidence>
<dbReference type="CDD" id="cd00118">
    <property type="entry name" value="LysM"/>
    <property type="match status" value="1"/>
</dbReference>
<dbReference type="InterPro" id="IPR036322">
    <property type="entry name" value="WD40_repeat_dom_sf"/>
</dbReference>
<evidence type="ECO:0000313" key="8">
    <source>
        <dbReference type="EMBL" id="GFH54743.1"/>
    </source>
</evidence>
<keyword evidence="1 3" id="KW-0853">WD repeat</keyword>
<dbReference type="InterPro" id="IPR019734">
    <property type="entry name" value="TPR_rpt"/>
</dbReference>
<sequence length="1484" mass="169356">MLEREYKIDCNEKSMHVSLAKLKLLESEKYELIRQADKQNQIEFKVASISRDLGKLKRSTRSIIDHVDELLFQKKASRSMLQNDSGTLKQTTDREINQDLNIKYSKRGLKGKSFVQCKVCKESILDAIYHSHLDVCSIRQNISSRAKQGIPHGQNDSKNNDKSFIETKVNPTPPRNLRICAVDHSSFTLQWDDSIFDGGSTILDYEISYNIGSRNESFSCSIFVMVNPLPRGIFLVSDLQAQTSYCDVKLRCRNKIGWSDYSESIDVVVTKGPTNPSPPTHVTIKNVTGTSFTITWSPPLCTGGVKLQEYLLFYDEQVKEDESSVNIYPPKELEFVNVMVKISPVSNQWVINNLEAESIYKNINMVAINSFDYSSEPSTSHRIQTLKSSNLHILEASRFDETLEDVTSMGPSGKRTEQKKEVTVSEKKMNTSASPCLREKQFQFRISCLEKNIEENRSTIESNMKERAILSRKIATEQEKIHEYTFELKRVTEVEDEYVSSSLLHGCQQKLKTIEFRKNIKRELDSYLAAIEAMRVRILYIDDTNKVLSDEVQKLEDRVSERKAAYTIFIKRKSKSFRLLRDISNKPDDILSSCFQCWKRCLMTSIRLQKIIKIRNNQYLWFTSRKMMRYWHDVAMFERNLLRKMNNEHVIQSKAGLLLIESEVSRQNVAKDIEIAMRSISVKDSLLQADELLYMNEKVVNALMELLPLLRGDFYSHSGNYSRAIEYYELAMSELSQSTLGTTDVAVGTCSILNKCGCMAMSWKRLNLSLLYFDRLLKISQEFHLKIYVGISFLNMGKLHFEMGDLNMAKEEYLSALVIFQELDRKKLGEETTRMLNSCQISDYIQTPSLGELSTDKSKELIKKGIDKAIDLCKRIRNDSLHLAKVVDLKRESCRGVMFKRRKEEIEDQIVYTRNELLQLQQEIVRLPKLLQSIKDELYPLLDPNTEHRASSLVHGNSQVFTRDDLQERLTIKYHETREILELKQSREESWQLELRNMEYELVLLNQNIEIENGQLVRKLISKQEIRLLVFNSLGEDSDDQQDYSLFIAASIAKDLFIYDSLGGSILNVFEGGIANKDLKLSKSHTGIITALFFEGSFLFSGAKDCTIRCWDIFSNDGPMFTCDGHRATITDIIGFDKFLLSGSADRLSIVWNKSDGSILHKLDAHTKGVLSLSTGDTIFTSGGADGTICIWDSEKFSLSKKIRTKNGNRITAIKCGSLEILCGDSCGCVTSFWLESSEKIFSTKAHDASITCLELDASRIVSGGMDSFVKVLDATTGVILNTIRDFEKPVISLKFDEKSLVTLSKEGTMKYFYWNLKATEEMNGSIHIVTRGDSIDSICKTYGISKFQFLKWNGTIDLKSGSTVIVSSKKTDQEQSGLAKSDIREHKQKKDENIRLRGNGKCETLVHDDEEMKEYELEPSIHFETSALASRLKKFQQWKDEEMAANTMGGGGISSVFVAIPLILLLNDFLHFIPAEWKLGSLI</sequence>
<dbReference type="PANTHER" id="PTHR19848:SF8">
    <property type="entry name" value="F-BOX AND WD REPEAT DOMAIN CONTAINING 7"/>
    <property type="match status" value="1"/>
</dbReference>
<proteinExistence type="predicted"/>
<dbReference type="Pfam" id="PF00400">
    <property type="entry name" value="WD40"/>
    <property type="match status" value="3"/>
</dbReference>
<dbReference type="Gene3D" id="2.60.40.10">
    <property type="entry name" value="Immunoglobulins"/>
    <property type="match status" value="2"/>
</dbReference>
<evidence type="ECO:0000256" key="5">
    <source>
        <dbReference type="SAM" id="MobiDB-lite"/>
    </source>
</evidence>
<evidence type="ECO:0000259" key="6">
    <source>
        <dbReference type="PROSITE" id="PS50853"/>
    </source>
</evidence>
<dbReference type="PROSITE" id="PS50082">
    <property type="entry name" value="WD_REPEATS_2"/>
    <property type="match status" value="2"/>
</dbReference>
<dbReference type="Gene3D" id="2.130.10.10">
    <property type="entry name" value="YVTN repeat-like/Quinoprotein amine dehydrogenase"/>
    <property type="match status" value="2"/>
</dbReference>
<dbReference type="InterPro" id="IPR036779">
    <property type="entry name" value="LysM_dom_sf"/>
</dbReference>
<dbReference type="CDD" id="cd00063">
    <property type="entry name" value="FN3"/>
    <property type="match status" value="2"/>
</dbReference>
<feature type="domain" description="LysM" evidence="7">
    <location>
        <begin position="1326"/>
        <end position="1374"/>
    </location>
</feature>
<comment type="caution">
    <text evidence="8">The sequence shown here is derived from an EMBL/GenBank/DDBJ whole genome shotgun (WGS) entry which is preliminary data.</text>
</comment>
<dbReference type="PROSITE" id="PS50853">
    <property type="entry name" value="FN3"/>
    <property type="match status" value="2"/>
</dbReference>
<dbReference type="InterPro" id="IPR013783">
    <property type="entry name" value="Ig-like_fold"/>
</dbReference>
<dbReference type="Proteomes" id="UP001054902">
    <property type="component" value="Unassembled WGS sequence"/>
</dbReference>
<dbReference type="Gene3D" id="1.25.40.10">
    <property type="entry name" value="Tetratricopeptide repeat domain"/>
    <property type="match status" value="1"/>
</dbReference>
<dbReference type="SMART" id="SM00060">
    <property type="entry name" value="FN3"/>
    <property type="match status" value="2"/>
</dbReference>
<feature type="region of interest" description="Disordered" evidence="5">
    <location>
        <begin position="147"/>
        <end position="170"/>
    </location>
</feature>
<keyword evidence="4" id="KW-0175">Coiled coil</keyword>
<gene>
    <name evidence="8" type="ORF">CTEN210_11219</name>
</gene>
<evidence type="ECO:0000256" key="3">
    <source>
        <dbReference type="PROSITE-ProRule" id="PRU00221"/>
    </source>
</evidence>
<feature type="coiled-coil region" evidence="4">
    <location>
        <begin position="517"/>
        <end position="565"/>
    </location>
</feature>
<dbReference type="SMART" id="SM00320">
    <property type="entry name" value="WD40"/>
    <property type="match status" value="6"/>
</dbReference>
<feature type="region of interest" description="Disordered" evidence="5">
    <location>
        <begin position="405"/>
        <end position="427"/>
    </location>
</feature>